<dbReference type="Pfam" id="PF02887">
    <property type="entry name" value="PK_C"/>
    <property type="match status" value="1"/>
</dbReference>
<comment type="similarity">
    <text evidence="4 16">Belongs to the pyruvate kinase family.</text>
</comment>
<comment type="caution">
    <text evidence="20">The sequence shown here is derived from an EMBL/GenBank/DDBJ whole genome shotgun (WGS) entry which is preliminary data.</text>
</comment>
<dbReference type="InterPro" id="IPR015793">
    <property type="entry name" value="Pyrv_Knase_brl"/>
</dbReference>
<keyword evidence="12" id="KW-0630">Potassium</keyword>
<dbReference type="Gene3D" id="2.40.33.10">
    <property type="entry name" value="PK beta-barrel domain-like"/>
    <property type="match status" value="1"/>
</dbReference>
<dbReference type="GO" id="GO:0030955">
    <property type="term" value="F:potassium ion binding"/>
    <property type="evidence" value="ECO:0007669"/>
    <property type="project" value="UniProtKB-UniRule"/>
</dbReference>
<dbReference type="InterPro" id="IPR015806">
    <property type="entry name" value="Pyrv_Knase_insert_dom_sf"/>
</dbReference>
<feature type="domain" description="Pyruvate kinase barrel" evidence="17">
    <location>
        <begin position="1"/>
        <end position="317"/>
    </location>
</feature>
<comment type="cofactor">
    <cofactor evidence="1">
        <name>Mg(2+)</name>
        <dbReference type="ChEBI" id="CHEBI:18420"/>
    </cofactor>
</comment>
<dbReference type="NCBIfam" id="NF004491">
    <property type="entry name" value="PRK05826.1"/>
    <property type="match status" value="1"/>
</dbReference>
<evidence type="ECO:0000313" key="20">
    <source>
        <dbReference type="EMBL" id="MBX0303097.1"/>
    </source>
</evidence>
<accession>A0A8J7YCX3</accession>
<evidence type="ECO:0000256" key="8">
    <source>
        <dbReference type="ARBA" id="ARBA00022741"/>
    </source>
</evidence>
<evidence type="ECO:0000256" key="12">
    <source>
        <dbReference type="ARBA" id="ARBA00022958"/>
    </source>
</evidence>
<evidence type="ECO:0000259" key="17">
    <source>
        <dbReference type="Pfam" id="PF00224"/>
    </source>
</evidence>
<dbReference type="InterPro" id="IPR036918">
    <property type="entry name" value="Pyrv_Knase_C_sf"/>
</dbReference>
<evidence type="ECO:0000256" key="6">
    <source>
        <dbReference type="ARBA" id="ARBA00022679"/>
    </source>
</evidence>
<evidence type="ECO:0000256" key="16">
    <source>
        <dbReference type="RuleBase" id="RU000504"/>
    </source>
</evidence>
<name>A0A8J7YCX3_9EURY</name>
<dbReference type="SUPFAM" id="SSF52935">
    <property type="entry name" value="PK C-terminal domain-like"/>
    <property type="match status" value="1"/>
</dbReference>
<dbReference type="PANTHER" id="PTHR11817">
    <property type="entry name" value="PYRUVATE KINASE"/>
    <property type="match status" value="1"/>
</dbReference>
<keyword evidence="8" id="KW-0547">Nucleotide-binding</keyword>
<evidence type="ECO:0000256" key="9">
    <source>
        <dbReference type="ARBA" id="ARBA00022777"/>
    </source>
</evidence>
<evidence type="ECO:0000256" key="5">
    <source>
        <dbReference type="ARBA" id="ARBA00012142"/>
    </source>
</evidence>
<dbReference type="Gene3D" id="3.20.20.60">
    <property type="entry name" value="Phosphoenolpyruvate-binding domains"/>
    <property type="match status" value="1"/>
</dbReference>
<dbReference type="GO" id="GO:0000287">
    <property type="term" value="F:magnesium ion binding"/>
    <property type="evidence" value="ECO:0007669"/>
    <property type="project" value="UniProtKB-UniRule"/>
</dbReference>
<keyword evidence="10" id="KW-0067">ATP-binding</keyword>
<dbReference type="AlphaFoldDB" id="A0A8J7YCX3"/>
<gene>
    <name evidence="20" type="primary">pyk</name>
    <name evidence="20" type="ORF">EGD98_05345</name>
</gene>
<dbReference type="GO" id="GO:0004743">
    <property type="term" value="F:pyruvate kinase activity"/>
    <property type="evidence" value="ECO:0007669"/>
    <property type="project" value="UniProtKB-UniRule"/>
</dbReference>
<comment type="pathway">
    <text evidence="2 16">Carbohydrate degradation; glycolysis; pyruvate from D-glyceraldehyde 3-phosphate: step 5/5.</text>
</comment>
<keyword evidence="6 16" id="KW-0808">Transferase</keyword>
<dbReference type="Proteomes" id="UP000783863">
    <property type="component" value="Unassembled WGS sequence"/>
</dbReference>
<dbReference type="Gene3D" id="3.50.30.10">
    <property type="entry name" value="Phosphohistidine domain"/>
    <property type="match status" value="1"/>
</dbReference>
<dbReference type="GO" id="GO:0016301">
    <property type="term" value="F:kinase activity"/>
    <property type="evidence" value="ECO:0007669"/>
    <property type="project" value="UniProtKB-KW"/>
</dbReference>
<keyword evidence="14 20" id="KW-0670">Pyruvate</keyword>
<proteinExistence type="inferred from homology"/>
<dbReference type="PRINTS" id="PR01050">
    <property type="entry name" value="PYRUVTKNASE"/>
</dbReference>
<evidence type="ECO:0000256" key="3">
    <source>
        <dbReference type="ARBA" id="ARBA00006237"/>
    </source>
</evidence>
<keyword evidence="21" id="KW-1185">Reference proteome</keyword>
<evidence type="ECO:0000256" key="7">
    <source>
        <dbReference type="ARBA" id="ARBA00022723"/>
    </source>
</evidence>
<protein>
    <recommendedName>
        <fullName evidence="5 15">Pyruvate kinase</fullName>
        <ecNumber evidence="5 15">2.7.1.40</ecNumber>
    </recommendedName>
</protein>
<dbReference type="NCBIfam" id="TIGR01064">
    <property type="entry name" value="pyruv_kin"/>
    <property type="match status" value="1"/>
</dbReference>
<dbReference type="GO" id="GO:0005524">
    <property type="term" value="F:ATP binding"/>
    <property type="evidence" value="ECO:0007669"/>
    <property type="project" value="UniProtKB-KW"/>
</dbReference>
<organism evidence="20 21">
    <name type="scientific">Haloarcula salinisoli</name>
    <dbReference type="NCBI Taxonomy" id="2487746"/>
    <lineage>
        <taxon>Archaea</taxon>
        <taxon>Methanobacteriati</taxon>
        <taxon>Methanobacteriota</taxon>
        <taxon>Stenosarchaea group</taxon>
        <taxon>Halobacteria</taxon>
        <taxon>Halobacteriales</taxon>
        <taxon>Haloarculaceae</taxon>
        <taxon>Haloarcula</taxon>
    </lineage>
</organism>
<keyword evidence="7" id="KW-0479">Metal-binding</keyword>
<evidence type="ECO:0000256" key="4">
    <source>
        <dbReference type="ARBA" id="ARBA00008663"/>
    </source>
</evidence>
<dbReference type="EMBL" id="RKLQ01000001">
    <property type="protein sequence ID" value="MBX0303097.1"/>
    <property type="molecule type" value="Genomic_DNA"/>
</dbReference>
<evidence type="ECO:0000256" key="1">
    <source>
        <dbReference type="ARBA" id="ARBA00001946"/>
    </source>
</evidence>
<evidence type="ECO:0000259" key="18">
    <source>
        <dbReference type="Pfam" id="PF00391"/>
    </source>
</evidence>
<evidence type="ECO:0000313" key="21">
    <source>
        <dbReference type="Proteomes" id="UP000783863"/>
    </source>
</evidence>
<dbReference type="EC" id="2.7.1.40" evidence="5 15"/>
<sequence length="585" mass="61908">MRSAKIVCTLGPASESVEQIESLAEAGMSVARLNASHGSPEHRRTMIDRIKEVDEKVDTPVASMLDMPGPEVRTAPIEAPIELDQGTTVRFVVGNDATPQEVGLSQSIASASPGDRVLLDDGRIETTVESVDGDTVTAHVENGGTLGARKGVNVPGVDLDLATITENDRREIEVAAEKEPDFVAASFVRDGDAIYEINEALEEKGVDIPIIAKIERAGAVENIDSIIEAAYGIMVARGDLGVETPLEDVPIIQKRIIRKCHQAGVPVITATEMLDSMIHSRRPTRAEASDVANAVLDGTDAVMLSGETAIGDHPTRVVETMDRIVRDVEGSEEYAESREQRIPNAGGTRTDALARSARFLARDIDADAVVAASESGYTALKAAKYRPSIPIVASTPSDRVRRKLALSWGIIPVTTEYTNDGADAVIQSAVQAALDTEAADGGDTVVVLSGMMTELEGMNTANMLKVHVAAETVVSGRSVVDGLATGPVYHVGDGDISDAPEGAILVVPAGFDGEFTGETEHIGGIVDAHEGVTSYAAIVARELSVPMVSDATLPDRIENDDILTLDAERGVVYEEAAGREQLPER</sequence>
<dbReference type="UniPathway" id="UPA00109">
    <property type="reaction ID" value="UER00188"/>
</dbReference>
<dbReference type="NCBIfam" id="NF004978">
    <property type="entry name" value="PRK06354.1"/>
    <property type="match status" value="1"/>
</dbReference>
<dbReference type="Gene3D" id="3.40.1380.20">
    <property type="entry name" value="Pyruvate kinase, C-terminal domain"/>
    <property type="match status" value="1"/>
</dbReference>
<dbReference type="SUPFAM" id="SSF50800">
    <property type="entry name" value="PK beta-barrel domain-like"/>
    <property type="match status" value="1"/>
</dbReference>
<dbReference type="Pfam" id="PF00391">
    <property type="entry name" value="PEP-utilizers"/>
    <property type="match status" value="1"/>
</dbReference>
<dbReference type="InterPro" id="IPR011037">
    <property type="entry name" value="Pyrv_Knase-like_insert_dom_sf"/>
</dbReference>
<dbReference type="InterPro" id="IPR001697">
    <property type="entry name" value="Pyr_Knase"/>
</dbReference>
<dbReference type="InterPro" id="IPR015813">
    <property type="entry name" value="Pyrv/PenolPyrv_kinase-like_dom"/>
</dbReference>
<evidence type="ECO:0000256" key="14">
    <source>
        <dbReference type="ARBA" id="ARBA00023317"/>
    </source>
</evidence>
<evidence type="ECO:0000259" key="19">
    <source>
        <dbReference type="Pfam" id="PF02887"/>
    </source>
</evidence>
<evidence type="ECO:0000256" key="15">
    <source>
        <dbReference type="NCBIfam" id="TIGR01064"/>
    </source>
</evidence>
<keyword evidence="9 16" id="KW-0418">Kinase</keyword>
<dbReference type="RefSeq" id="WP_220587315.1">
    <property type="nucleotide sequence ID" value="NZ_RKLQ01000001.1"/>
</dbReference>
<dbReference type="SUPFAM" id="SSF51621">
    <property type="entry name" value="Phosphoenolpyruvate/pyruvate domain"/>
    <property type="match status" value="1"/>
</dbReference>
<keyword evidence="11 16" id="KW-0460">Magnesium</keyword>
<comment type="similarity">
    <text evidence="3">In the C-terminal section; belongs to the PEP-utilizing enzyme family.</text>
</comment>
<dbReference type="InterPro" id="IPR036637">
    <property type="entry name" value="Phosphohistidine_dom_sf"/>
</dbReference>
<evidence type="ECO:0000256" key="13">
    <source>
        <dbReference type="ARBA" id="ARBA00023152"/>
    </source>
</evidence>
<dbReference type="Pfam" id="PF00224">
    <property type="entry name" value="PK"/>
    <property type="match status" value="1"/>
</dbReference>
<evidence type="ECO:0000256" key="2">
    <source>
        <dbReference type="ARBA" id="ARBA00004997"/>
    </source>
</evidence>
<feature type="domain" description="Pyruvate kinase C-terminal" evidence="19">
    <location>
        <begin position="351"/>
        <end position="467"/>
    </location>
</feature>
<keyword evidence="13 16" id="KW-0324">Glycolysis</keyword>
<feature type="domain" description="PEP-utilising enzyme mobile" evidence="18">
    <location>
        <begin position="500"/>
        <end position="570"/>
    </location>
</feature>
<comment type="catalytic activity">
    <reaction evidence="16">
        <text>pyruvate + ATP = phosphoenolpyruvate + ADP + H(+)</text>
        <dbReference type="Rhea" id="RHEA:18157"/>
        <dbReference type="ChEBI" id="CHEBI:15361"/>
        <dbReference type="ChEBI" id="CHEBI:15378"/>
        <dbReference type="ChEBI" id="CHEBI:30616"/>
        <dbReference type="ChEBI" id="CHEBI:58702"/>
        <dbReference type="ChEBI" id="CHEBI:456216"/>
        <dbReference type="EC" id="2.7.1.40"/>
    </reaction>
</comment>
<dbReference type="InterPro" id="IPR008279">
    <property type="entry name" value="PEP-util_enz_mobile_dom"/>
</dbReference>
<reference evidence="20" key="1">
    <citation type="submission" date="2021-06" db="EMBL/GenBank/DDBJ databases">
        <title>Halomicroarcula sp. F24A a new haloarchaeum isolated from saline soil.</title>
        <authorList>
            <person name="Duran-Viseras A."/>
            <person name="Sanchez-Porro C."/>
            <person name="Ventosa A."/>
        </authorList>
    </citation>
    <scope>NUCLEOTIDE SEQUENCE</scope>
    <source>
        <strain evidence="20">F24A</strain>
    </source>
</reference>
<dbReference type="SUPFAM" id="SSF52009">
    <property type="entry name" value="Phosphohistidine domain"/>
    <property type="match status" value="1"/>
</dbReference>
<evidence type="ECO:0000256" key="11">
    <source>
        <dbReference type="ARBA" id="ARBA00022842"/>
    </source>
</evidence>
<evidence type="ECO:0000256" key="10">
    <source>
        <dbReference type="ARBA" id="ARBA00022840"/>
    </source>
</evidence>
<dbReference type="InterPro" id="IPR015795">
    <property type="entry name" value="Pyrv_Knase_C"/>
</dbReference>
<dbReference type="InterPro" id="IPR040442">
    <property type="entry name" value="Pyrv_kinase-like_dom_sf"/>
</dbReference>